<reference evidence="5 6" key="1">
    <citation type="submission" date="2015-08" db="EMBL/GenBank/DDBJ databases">
        <title>Complete genome sequence of Sulfurifustis variabilis.</title>
        <authorList>
            <person name="Miura A."/>
            <person name="Kojima H."/>
            <person name="Fukui M."/>
        </authorList>
    </citation>
    <scope>NUCLEOTIDE SEQUENCE [LARGE SCALE GENOMIC DNA]</scope>
    <source>
        <strain evidence="6">skN76</strain>
    </source>
</reference>
<keyword evidence="4" id="KW-0812">Transmembrane</keyword>
<keyword evidence="4" id="KW-1133">Transmembrane helix</keyword>
<feature type="transmembrane region" description="Helical" evidence="4">
    <location>
        <begin position="7"/>
        <end position="31"/>
    </location>
</feature>
<sequence>MRTVQKGFTLIELMIVVAIVGILAAIALPAYQEYIARSKVSEPLAYLDGAKASVAEFVASNPNPPADADEAGINTAPNANYISAMGYSFDSSASLVRISATMQNINGVLNSEKVGLQGEVDTDNSIRWTCVTTISGTDVKFIPSNCRTTDASLP</sequence>
<dbReference type="KEGG" id="sva:SVA_1106"/>
<dbReference type="InterPro" id="IPR012902">
    <property type="entry name" value="N_methyl_site"/>
</dbReference>
<dbReference type="NCBIfam" id="TIGR02532">
    <property type="entry name" value="IV_pilin_GFxxxE"/>
    <property type="match status" value="1"/>
</dbReference>
<dbReference type="Gene3D" id="3.30.700.10">
    <property type="entry name" value="Glycoprotein, Type 4 Pilin"/>
    <property type="match status" value="1"/>
</dbReference>
<dbReference type="Pfam" id="PF07963">
    <property type="entry name" value="N_methyl"/>
    <property type="match status" value="1"/>
</dbReference>
<evidence type="ECO:0000313" key="6">
    <source>
        <dbReference type="Proteomes" id="UP000218899"/>
    </source>
</evidence>
<keyword evidence="2" id="KW-0488">Methylation</keyword>
<comment type="similarity">
    <text evidence="1 3">Belongs to the N-Me-Phe pilin family.</text>
</comment>
<dbReference type="Pfam" id="PF00114">
    <property type="entry name" value="Pilin"/>
    <property type="match status" value="1"/>
</dbReference>
<gene>
    <name evidence="5" type="ORF">SVA_1106</name>
</gene>
<keyword evidence="3" id="KW-0281">Fimbrium</keyword>
<dbReference type="EMBL" id="AP014936">
    <property type="protein sequence ID" value="BAU47683.1"/>
    <property type="molecule type" value="Genomic_DNA"/>
</dbReference>
<dbReference type="GO" id="GO:0007155">
    <property type="term" value="P:cell adhesion"/>
    <property type="evidence" value="ECO:0007669"/>
    <property type="project" value="InterPro"/>
</dbReference>
<evidence type="ECO:0000256" key="3">
    <source>
        <dbReference type="RuleBase" id="RU000389"/>
    </source>
</evidence>
<evidence type="ECO:0000256" key="2">
    <source>
        <dbReference type="ARBA" id="ARBA00022481"/>
    </source>
</evidence>
<keyword evidence="4" id="KW-0472">Membrane</keyword>
<accession>A0A1B4V2F1</accession>
<organism evidence="5 6">
    <name type="scientific">Sulfurifustis variabilis</name>
    <dbReference type="NCBI Taxonomy" id="1675686"/>
    <lineage>
        <taxon>Bacteria</taxon>
        <taxon>Pseudomonadati</taxon>
        <taxon>Pseudomonadota</taxon>
        <taxon>Gammaproteobacteria</taxon>
        <taxon>Acidiferrobacterales</taxon>
        <taxon>Acidiferrobacteraceae</taxon>
        <taxon>Sulfurifustis</taxon>
    </lineage>
</organism>
<evidence type="ECO:0000256" key="1">
    <source>
        <dbReference type="ARBA" id="ARBA00005233"/>
    </source>
</evidence>
<dbReference type="AlphaFoldDB" id="A0A1B4V2F1"/>
<protein>
    <submittedName>
        <fullName evidence="5">Fimbrial protein</fullName>
    </submittedName>
</protein>
<dbReference type="PANTHER" id="PTHR30093">
    <property type="entry name" value="GENERAL SECRETION PATHWAY PROTEIN G"/>
    <property type="match status" value="1"/>
</dbReference>
<dbReference type="InterPro" id="IPR001082">
    <property type="entry name" value="Pilin"/>
</dbReference>
<name>A0A1B4V2F1_9GAMM</name>
<dbReference type="OrthoDB" id="5918848at2"/>
<dbReference type="GO" id="GO:0009289">
    <property type="term" value="C:pilus"/>
    <property type="evidence" value="ECO:0007669"/>
    <property type="project" value="InterPro"/>
</dbReference>
<dbReference type="PANTHER" id="PTHR30093:SF34">
    <property type="entry name" value="PREPILIN PEPTIDASE-DEPENDENT PROTEIN D"/>
    <property type="match status" value="1"/>
</dbReference>
<evidence type="ECO:0000313" key="5">
    <source>
        <dbReference type="EMBL" id="BAU47683.1"/>
    </source>
</evidence>
<keyword evidence="6" id="KW-1185">Reference proteome</keyword>
<proteinExistence type="inferred from homology"/>
<dbReference type="PROSITE" id="PS00409">
    <property type="entry name" value="PROKAR_NTER_METHYL"/>
    <property type="match status" value="1"/>
</dbReference>
<evidence type="ECO:0000256" key="4">
    <source>
        <dbReference type="SAM" id="Phobius"/>
    </source>
</evidence>
<dbReference type="InterPro" id="IPR045584">
    <property type="entry name" value="Pilin-like"/>
</dbReference>
<dbReference type="SUPFAM" id="SSF54523">
    <property type="entry name" value="Pili subunits"/>
    <property type="match status" value="1"/>
</dbReference>
<dbReference type="Proteomes" id="UP000218899">
    <property type="component" value="Chromosome"/>
</dbReference>